<evidence type="ECO:0000256" key="1">
    <source>
        <dbReference type="SAM" id="MobiDB-lite"/>
    </source>
</evidence>
<proteinExistence type="predicted"/>
<dbReference type="Proteomes" id="UP000681722">
    <property type="component" value="Unassembled WGS sequence"/>
</dbReference>
<sequence length="84" mass="9732">MGLNQVDVDIPKSAIADSEPKKKKRKRFDQEFEDDESSSNDGSEEKEDEKDESVSDDEDKLCETENNSYRRLDELDLYLALKID</sequence>
<dbReference type="EMBL" id="CAJOBC010158067">
    <property type="protein sequence ID" value="CAF4690797.1"/>
    <property type="molecule type" value="Genomic_DNA"/>
</dbReference>
<feature type="region of interest" description="Disordered" evidence="1">
    <location>
        <begin position="1"/>
        <end position="67"/>
    </location>
</feature>
<feature type="non-terminal residue" evidence="2">
    <location>
        <position position="84"/>
    </location>
</feature>
<evidence type="ECO:0000313" key="3">
    <source>
        <dbReference type="Proteomes" id="UP000681722"/>
    </source>
</evidence>
<evidence type="ECO:0000313" key="2">
    <source>
        <dbReference type="EMBL" id="CAF4690797.1"/>
    </source>
</evidence>
<dbReference type="AlphaFoldDB" id="A0A8S3A5L3"/>
<gene>
    <name evidence="2" type="ORF">SRO942_LOCUS51242</name>
</gene>
<accession>A0A8S3A5L3</accession>
<reference evidence="2" key="1">
    <citation type="submission" date="2021-02" db="EMBL/GenBank/DDBJ databases">
        <authorList>
            <person name="Nowell W R."/>
        </authorList>
    </citation>
    <scope>NUCLEOTIDE SEQUENCE</scope>
</reference>
<feature type="compositionally biased region" description="Acidic residues" evidence="1">
    <location>
        <begin position="31"/>
        <end position="60"/>
    </location>
</feature>
<name>A0A8S3A5L3_9BILA</name>
<comment type="caution">
    <text evidence="2">The sequence shown here is derived from an EMBL/GenBank/DDBJ whole genome shotgun (WGS) entry which is preliminary data.</text>
</comment>
<organism evidence="2 3">
    <name type="scientific">Didymodactylos carnosus</name>
    <dbReference type="NCBI Taxonomy" id="1234261"/>
    <lineage>
        <taxon>Eukaryota</taxon>
        <taxon>Metazoa</taxon>
        <taxon>Spiralia</taxon>
        <taxon>Gnathifera</taxon>
        <taxon>Rotifera</taxon>
        <taxon>Eurotatoria</taxon>
        <taxon>Bdelloidea</taxon>
        <taxon>Philodinida</taxon>
        <taxon>Philodinidae</taxon>
        <taxon>Didymodactylos</taxon>
    </lineage>
</organism>
<protein>
    <submittedName>
        <fullName evidence="2">Uncharacterized protein</fullName>
    </submittedName>
</protein>